<sequence>MNATTTDFVEEINGGSDSETNPDDTPEYYQPISAVDYDDNDSDSDQTNGDESDSHGLPNGYYVHIAENGMSSMHINGDVEAKGSSEDEEEERMREESESESAIMRAFTDDENRRNAPLSQDNAMRVMEAMRGVSLGGLAPDWANQVPEDRWMDQLRRIRRPERATSTNVQN</sequence>
<comment type="caution">
    <text evidence="1">The sequence shown here is derived from an EMBL/GenBank/DDBJ whole genome shotgun (WGS) entry which is preliminary data.</text>
</comment>
<proteinExistence type="predicted"/>
<dbReference type="EMBL" id="CM051395">
    <property type="protein sequence ID" value="KAJ4725496.1"/>
    <property type="molecule type" value="Genomic_DNA"/>
</dbReference>
<evidence type="ECO:0000313" key="2">
    <source>
        <dbReference type="Proteomes" id="UP001164539"/>
    </source>
</evidence>
<gene>
    <name evidence="1" type="ORF">OWV82_004359</name>
</gene>
<evidence type="ECO:0000313" key="1">
    <source>
        <dbReference type="EMBL" id="KAJ4725496.1"/>
    </source>
</evidence>
<dbReference type="Proteomes" id="UP001164539">
    <property type="component" value="Chromosome 2"/>
</dbReference>
<keyword evidence="1" id="KW-0808">Transferase</keyword>
<keyword evidence="1" id="KW-0418">Kinase</keyword>
<keyword evidence="2" id="KW-1185">Reference proteome</keyword>
<organism evidence="1 2">
    <name type="scientific">Melia azedarach</name>
    <name type="common">Chinaberry tree</name>
    <dbReference type="NCBI Taxonomy" id="155640"/>
    <lineage>
        <taxon>Eukaryota</taxon>
        <taxon>Viridiplantae</taxon>
        <taxon>Streptophyta</taxon>
        <taxon>Embryophyta</taxon>
        <taxon>Tracheophyta</taxon>
        <taxon>Spermatophyta</taxon>
        <taxon>Magnoliopsida</taxon>
        <taxon>eudicotyledons</taxon>
        <taxon>Gunneridae</taxon>
        <taxon>Pentapetalae</taxon>
        <taxon>rosids</taxon>
        <taxon>malvids</taxon>
        <taxon>Sapindales</taxon>
        <taxon>Meliaceae</taxon>
        <taxon>Melia</taxon>
    </lineage>
</organism>
<accession>A0ACC1YNY6</accession>
<name>A0ACC1YNY6_MELAZ</name>
<protein>
    <submittedName>
        <fullName evidence="1">Serine/threonine-protein kinase rio2</fullName>
    </submittedName>
</protein>
<reference evidence="1 2" key="1">
    <citation type="journal article" date="2023" name="Science">
        <title>Complex scaffold remodeling in plant triterpene biosynthesis.</title>
        <authorList>
            <person name="De La Pena R."/>
            <person name="Hodgson H."/>
            <person name="Liu J.C."/>
            <person name="Stephenson M.J."/>
            <person name="Martin A.C."/>
            <person name="Owen C."/>
            <person name="Harkess A."/>
            <person name="Leebens-Mack J."/>
            <person name="Jimenez L.E."/>
            <person name="Osbourn A."/>
            <person name="Sattely E.S."/>
        </authorList>
    </citation>
    <scope>NUCLEOTIDE SEQUENCE [LARGE SCALE GENOMIC DNA]</scope>
    <source>
        <strain evidence="2">cv. JPN11</strain>
        <tissue evidence="1">Leaf</tissue>
    </source>
</reference>